<dbReference type="RefSeq" id="WP_184800868.1">
    <property type="nucleotide sequence ID" value="NZ_JACHMY010000001.1"/>
</dbReference>
<comment type="caution">
    <text evidence="2">The sequence shown here is derived from an EMBL/GenBank/DDBJ whole genome shotgun (WGS) entry which is preliminary data.</text>
</comment>
<protein>
    <recommendedName>
        <fullName evidence="4">SRPBCC family protein</fullName>
    </recommendedName>
</protein>
<evidence type="ECO:0000313" key="2">
    <source>
        <dbReference type="EMBL" id="MBB5839305.1"/>
    </source>
</evidence>
<keyword evidence="1" id="KW-0812">Transmembrane</keyword>
<dbReference type="SUPFAM" id="SSF55961">
    <property type="entry name" value="Bet v1-like"/>
    <property type="match status" value="1"/>
</dbReference>
<keyword evidence="1" id="KW-0472">Membrane</keyword>
<keyword evidence="3" id="KW-1185">Reference proteome</keyword>
<dbReference type="EMBL" id="JACHMY010000001">
    <property type="protein sequence ID" value="MBB5839305.1"/>
    <property type="molecule type" value="Genomic_DNA"/>
</dbReference>
<proteinExistence type="predicted"/>
<dbReference type="AlphaFoldDB" id="A0A7W9JCQ6"/>
<evidence type="ECO:0000256" key="1">
    <source>
        <dbReference type="SAM" id="Phobius"/>
    </source>
</evidence>
<sequence>MTTPEEPPPPVAWAKRLPALLIVGSTAVLAPLLLAKAGRLDTAALFVGAPLAIAVVIALAPPAKSLHGLTFRVVTFALMITSAFLHEGAACVLMASPLVYGVAHFVAEIVRQSRIRQAGRRYQTALAIFPLLIAGLEGTAYRVDPVQQVSTERVVAMSLGEVRDQLAEGPDFSTERPFLLRLTGYPTPTSATGSRLEVGSRWTFSLAGDPISTEVTAQDPRQIVFKVVADQSKTQRWLHWQGATIDLTPRPDGTTAVKLTVSFTRRLDPSWYFGPIESAMVSAGLAHFADSFGLREGATGDD</sequence>
<feature type="transmembrane region" description="Helical" evidence="1">
    <location>
        <begin position="17"/>
        <end position="35"/>
    </location>
</feature>
<dbReference type="Proteomes" id="UP000549971">
    <property type="component" value="Unassembled WGS sequence"/>
</dbReference>
<reference evidence="2 3" key="1">
    <citation type="submission" date="2020-08" db="EMBL/GenBank/DDBJ databases">
        <title>Sequencing the genomes of 1000 actinobacteria strains.</title>
        <authorList>
            <person name="Klenk H.-P."/>
        </authorList>
    </citation>
    <scope>NUCLEOTIDE SEQUENCE [LARGE SCALE GENOMIC DNA]</scope>
    <source>
        <strain evidence="2 3">DSM 28967</strain>
    </source>
</reference>
<evidence type="ECO:0008006" key="4">
    <source>
        <dbReference type="Google" id="ProtNLM"/>
    </source>
</evidence>
<organism evidence="2 3">
    <name type="scientific">Kribbella italica</name>
    <dbReference type="NCBI Taxonomy" id="1540520"/>
    <lineage>
        <taxon>Bacteria</taxon>
        <taxon>Bacillati</taxon>
        <taxon>Actinomycetota</taxon>
        <taxon>Actinomycetes</taxon>
        <taxon>Propionibacteriales</taxon>
        <taxon>Kribbellaceae</taxon>
        <taxon>Kribbella</taxon>
    </lineage>
</organism>
<name>A0A7W9JCQ6_9ACTN</name>
<feature type="transmembrane region" description="Helical" evidence="1">
    <location>
        <begin position="42"/>
        <end position="61"/>
    </location>
</feature>
<keyword evidence="1" id="KW-1133">Transmembrane helix</keyword>
<feature type="transmembrane region" description="Helical" evidence="1">
    <location>
        <begin position="73"/>
        <end position="103"/>
    </location>
</feature>
<accession>A0A7W9JCQ6</accession>
<gene>
    <name evidence="2" type="ORF">HDA39_006039</name>
</gene>
<evidence type="ECO:0000313" key="3">
    <source>
        <dbReference type="Proteomes" id="UP000549971"/>
    </source>
</evidence>